<name>A0AAN9QDH5_PHACN</name>
<comment type="caution">
    <text evidence="2">The sequence shown here is derived from an EMBL/GenBank/DDBJ whole genome shotgun (WGS) entry which is preliminary data.</text>
</comment>
<evidence type="ECO:0000256" key="1">
    <source>
        <dbReference type="SAM" id="Phobius"/>
    </source>
</evidence>
<organism evidence="2 3">
    <name type="scientific">Phaseolus coccineus</name>
    <name type="common">Scarlet runner bean</name>
    <name type="synonym">Phaseolus multiflorus</name>
    <dbReference type="NCBI Taxonomy" id="3886"/>
    <lineage>
        <taxon>Eukaryota</taxon>
        <taxon>Viridiplantae</taxon>
        <taxon>Streptophyta</taxon>
        <taxon>Embryophyta</taxon>
        <taxon>Tracheophyta</taxon>
        <taxon>Spermatophyta</taxon>
        <taxon>Magnoliopsida</taxon>
        <taxon>eudicotyledons</taxon>
        <taxon>Gunneridae</taxon>
        <taxon>Pentapetalae</taxon>
        <taxon>rosids</taxon>
        <taxon>fabids</taxon>
        <taxon>Fabales</taxon>
        <taxon>Fabaceae</taxon>
        <taxon>Papilionoideae</taxon>
        <taxon>50 kb inversion clade</taxon>
        <taxon>NPAAA clade</taxon>
        <taxon>indigoferoid/millettioid clade</taxon>
        <taxon>Phaseoleae</taxon>
        <taxon>Phaseolus</taxon>
    </lineage>
</organism>
<keyword evidence="1" id="KW-1133">Transmembrane helix</keyword>
<evidence type="ECO:0000313" key="3">
    <source>
        <dbReference type="Proteomes" id="UP001374584"/>
    </source>
</evidence>
<dbReference type="AlphaFoldDB" id="A0AAN9QDH5"/>
<gene>
    <name evidence="2" type="ORF">VNO80_31624</name>
</gene>
<dbReference type="EMBL" id="JAYMYR010000017">
    <property type="protein sequence ID" value="KAK7327258.1"/>
    <property type="molecule type" value="Genomic_DNA"/>
</dbReference>
<dbReference type="Proteomes" id="UP001374584">
    <property type="component" value="Unassembled WGS sequence"/>
</dbReference>
<keyword evidence="1" id="KW-0472">Membrane</keyword>
<feature type="transmembrane region" description="Helical" evidence="1">
    <location>
        <begin position="14"/>
        <end position="37"/>
    </location>
</feature>
<keyword evidence="1" id="KW-0812">Transmembrane</keyword>
<sequence length="99" mass="11666">MYKLKLKLVSFQNFLPKCFFCYAISLHALPTFALIFLNERKQTTLMEPEEQENEKIKLTPKIDNEKCRVTALSCSNIQNPHLSWRAAFHKLRKVSHAVW</sequence>
<evidence type="ECO:0000313" key="2">
    <source>
        <dbReference type="EMBL" id="KAK7327258.1"/>
    </source>
</evidence>
<proteinExistence type="predicted"/>
<reference evidence="2 3" key="1">
    <citation type="submission" date="2024-01" db="EMBL/GenBank/DDBJ databases">
        <title>The genomes of 5 underutilized Papilionoideae crops provide insights into root nodulation and disease resistanc.</title>
        <authorList>
            <person name="Jiang F."/>
        </authorList>
    </citation>
    <scope>NUCLEOTIDE SEQUENCE [LARGE SCALE GENOMIC DNA]</scope>
    <source>
        <strain evidence="2">JINMINGXINNONG_FW02</strain>
        <tissue evidence="2">Leaves</tissue>
    </source>
</reference>
<keyword evidence="3" id="KW-1185">Reference proteome</keyword>
<protein>
    <submittedName>
        <fullName evidence="2">Uncharacterized protein</fullName>
    </submittedName>
</protein>
<accession>A0AAN9QDH5</accession>